<feature type="region of interest" description="Disordered" evidence="1">
    <location>
        <begin position="1"/>
        <end position="46"/>
    </location>
</feature>
<gene>
    <name evidence="2" type="ORF">CGOC_LOCUS4245</name>
</gene>
<dbReference type="EMBL" id="UYRV01011525">
    <property type="protein sequence ID" value="VDK58202.1"/>
    <property type="molecule type" value="Genomic_DNA"/>
</dbReference>
<evidence type="ECO:0000313" key="2">
    <source>
        <dbReference type="EMBL" id="VDK58202.1"/>
    </source>
</evidence>
<dbReference type="AlphaFoldDB" id="A0A3P6R5H1"/>
<feature type="compositionally biased region" description="Basic and acidic residues" evidence="1">
    <location>
        <begin position="16"/>
        <end position="46"/>
    </location>
</feature>
<dbReference type="OrthoDB" id="5867147at2759"/>
<proteinExistence type="predicted"/>
<dbReference type="Proteomes" id="UP000271889">
    <property type="component" value="Unassembled WGS sequence"/>
</dbReference>
<evidence type="ECO:0000256" key="1">
    <source>
        <dbReference type="SAM" id="MobiDB-lite"/>
    </source>
</evidence>
<organism evidence="2 3">
    <name type="scientific">Cylicostephanus goldi</name>
    <name type="common">Nematode worm</name>
    <dbReference type="NCBI Taxonomy" id="71465"/>
    <lineage>
        <taxon>Eukaryota</taxon>
        <taxon>Metazoa</taxon>
        <taxon>Ecdysozoa</taxon>
        <taxon>Nematoda</taxon>
        <taxon>Chromadorea</taxon>
        <taxon>Rhabditida</taxon>
        <taxon>Rhabditina</taxon>
        <taxon>Rhabditomorpha</taxon>
        <taxon>Strongyloidea</taxon>
        <taxon>Strongylidae</taxon>
        <taxon>Cylicostephanus</taxon>
    </lineage>
</organism>
<sequence length="78" mass="9330">MREIRNSIRKRLKTKERRDTSAHGRLIDEYRPSKKADHHQEIYDKPTKKVRLLSNKSMKAENFTASREKLVHEIDALE</sequence>
<keyword evidence="3" id="KW-1185">Reference proteome</keyword>
<name>A0A3P6R5H1_CYLGO</name>
<accession>A0A3P6R5H1</accession>
<protein>
    <submittedName>
        <fullName evidence="2">Uncharacterized protein</fullName>
    </submittedName>
</protein>
<evidence type="ECO:0000313" key="3">
    <source>
        <dbReference type="Proteomes" id="UP000271889"/>
    </source>
</evidence>
<reference evidence="2 3" key="1">
    <citation type="submission" date="2018-11" db="EMBL/GenBank/DDBJ databases">
        <authorList>
            <consortium name="Pathogen Informatics"/>
        </authorList>
    </citation>
    <scope>NUCLEOTIDE SEQUENCE [LARGE SCALE GENOMIC DNA]</scope>
</reference>